<evidence type="ECO:0000256" key="3">
    <source>
        <dbReference type="SAM" id="MobiDB-lite"/>
    </source>
</evidence>
<reference evidence="4 5" key="1">
    <citation type="journal article" date="2020" name="Mol. Biol. Evol.">
        <title>Distinct Expression and Methylation Patterns for Genes with Different Fates following a Single Whole-Genome Duplication in Flowering Plants.</title>
        <authorList>
            <person name="Shi T."/>
            <person name="Rahmani R.S."/>
            <person name="Gugger P.F."/>
            <person name="Wang M."/>
            <person name="Li H."/>
            <person name="Zhang Y."/>
            <person name="Li Z."/>
            <person name="Wang Q."/>
            <person name="Van de Peer Y."/>
            <person name="Marchal K."/>
            <person name="Chen J."/>
        </authorList>
    </citation>
    <scope>NUCLEOTIDE SEQUENCE [LARGE SCALE GENOMIC DNA]</scope>
    <source>
        <tissue evidence="4">Leaf</tissue>
    </source>
</reference>
<evidence type="ECO:0000313" key="5">
    <source>
        <dbReference type="Proteomes" id="UP000607653"/>
    </source>
</evidence>
<evidence type="ECO:0000256" key="1">
    <source>
        <dbReference type="ARBA" id="ARBA00022737"/>
    </source>
</evidence>
<keyword evidence="2" id="KW-0129">CBS domain</keyword>
<feature type="region of interest" description="Disordered" evidence="3">
    <location>
        <begin position="172"/>
        <end position="203"/>
    </location>
</feature>
<organism evidence="4 5">
    <name type="scientific">Nelumbo nucifera</name>
    <name type="common">Sacred lotus</name>
    <dbReference type="NCBI Taxonomy" id="4432"/>
    <lineage>
        <taxon>Eukaryota</taxon>
        <taxon>Viridiplantae</taxon>
        <taxon>Streptophyta</taxon>
        <taxon>Embryophyta</taxon>
        <taxon>Tracheophyta</taxon>
        <taxon>Spermatophyta</taxon>
        <taxon>Magnoliopsida</taxon>
        <taxon>Proteales</taxon>
        <taxon>Nelumbonaceae</taxon>
        <taxon>Nelumbo</taxon>
    </lineage>
</organism>
<dbReference type="AlphaFoldDB" id="A0A822Z3D4"/>
<dbReference type="EMBL" id="DUZY01000004">
    <property type="protein sequence ID" value="DAD37496.1"/>
    <property type="molecule type" value="Genomic_DNA"/>
</dbReference>
<proteinExistence type="predicted"/>
<accession>A0A822Z3D4</accession>
<comment type="caution">
    <text evidence="4">The sequence shown here is derived from an EMBL/GenBank/DDBJ whole genome shotgun (WGS) entry which is preliminary data.</text>
</comment>
<sequence length="203" mass="22262">MEGAQNLVVPIQGRINSRKKLLQKSSFGPTLHNGREFYWLTQEDVIRFLLSSINIFSPIPAQSIDSLGIIGTEVLAIRYHNPTYSAADLISNSLSQQTSIAVIDDDGNLIREIFPYTLASCDKTIVAAITTLSIGDLMAYINYNSLPEALVQVVKARLKERKLEGMLELLEEFSPSSSSSCSSGKESSSSSPRAPLQSSSYNR</sequence>
<evidence type="ECO:0000256" key="2">
    <source>
        <dbReference type="ARBA" id="ARBA00023122"/>
    </source>
</evidence>
<feature type="compositionally biased region" description="Low complexity" evidence="3">
    <location>
        <begin position="174"/>
        <end position="203"/>
    </location>
</feature>
<keyword evidence="5" id="KW-1185">Reference proteome</keyword>
<keyword evidence="1" id="KW-0677">Repeat</keyword>
<gene>
    <name evidence="4" type="ORF">HUJ06_008137</name>
</gene>
<name>A0A822Z3D4_NELNU</name>
<dbReference type="Proteomes" id="UP000607653">
    <property type="component" value="Unassembled WGS sequence"/>
</dbReference>
<dbReference type="PANTHER" id="PTHR13780:SF128">
    <property type="entry name" value="CBS DOMAIN-CONTAINING PROTEIN"/>
    <property type="match status" value="1"/>
</dbReference>
<evidence type="ECO:0000313" key="4">
    <source>
        <dbReference type="EMBL" id="DAD37496.1"/>
    </source>
</evidence>
<dbReference type="PANTHER" id="PTHR13780">
    <property type="entry name" value="AMP-ACTIVATED PROTEIN KINASE, GAMMA REGULATORY SUBUNIT"/>
    <property type="match status" value="1"/>
</dbReference>
<protein>
    <recommendedName>
        <fullName evidence="6">CBS domain-containing protein CBSX5-like</fullName>
    </recommendedName>
</protein>
<evidence type="ECO:0008006" key="6">
    <source>
        <dbReference type="Google" id="ProtNLM"/>
    </source>
</evidence>
<dbReference type="InterPro" id="IPR050511">
    <property type="entry name" value="AMPK_gamma/SDS23_families"/>
</dbReference>